<dbReference type="OrthoDB" id="9814204at2"/>
<reference evidence="3" key="1">
    <citation type="submission" date="2018-03" db="EMBL/GenBank/DDBJ databases">
        <authorList>
            <person name="Rodrigo-Torres L."/>
            <person name="Arahal R. D."/>
            <person name="Lucena T."/>
        </authorList>
    </citation>
    <scope>NUCLEOTIDE SEQUENCE [LARGE SCALE GENOMIC DNA]</scope>
    <source>
        <strain evidence="3">CECT 7615</strain>
    </source>
</reference>
<dbReference type="EC" id="3.5.1.46" evidence="2"/>
<evidence type="ECO:0000313" key="2">
    <source>
        <dbReference type="EMBL" id="SPJ28593.1"/>
    </source>
</evidence>
<dbReference type="AlphaFoldDB" id="A0A2R8C899"/>
<dbReference type="InterPro" id="IPR001466">
    <property type="entry name" value="Beta-lactam-related"/>
</dbReference>
<sequence length="406" mass="45056">MKWIKRGAVAIVALALIGGAVFWDKIQDVRALMAYSAVFEPENIDENFRTLYETYPSITIERSGPVAEFEMQEQANILPETFTYEGKELSAQELFDAFHWTGLAVLKDGKLIHEAYARGNSAETHHIEMSVTKSLTSILAGVAHDAGDLDLDAPVTSYIPELKDTGYDGVTVQQVLDMTSGIRYVEDYDDLNSDIVQTVVATLRGSLDEFSTTIVRQREPGTFNQYASIETQVLAWVLRRATGREYADYFHDNLWAKIGAEADAQMLVDQMGEPVAFGGANLRLRDLARVGQMVLNGGVSMTGERVVSEAWLQQSTTTDTPQSKPGEHDASDYPLGYKNQWWIPVDRDDGDFTAIGIYGQFLYINPTRGVVIAMNAAYPDYNEKPETELQMVSALQAIAKHVSPDS</sequence>
<evidence type="ECO:0000259" key="1">
    <source>
        <dbReference type="Pfam" id="PF00144"/>
    </source>
</evidence>
<organism evidence="2 3">
    <name type="scientific">Falsiruegeria mediterranea M17</name>
    <dbReference type="NCBI Taxonomy" id="1200281"/>
    <lineage>
        <taxon>Bacteria</taxon>
        <taxon>Pseudomonadati</taxon>
        <taxon>Pseudomonadota</taxon>
        <taxon>Alphaproteobacteria</taxon>
        <taxon>Rhodobacterales</taxon>
        <taxon>Roseobacteraceae</taxon>
        <taxon>Falsiruegeria</taxon>
    </lineage>
</organism>
<evidence type="ECO:0000313" key="3">
    <source>
        <dbReference type="Proteomes" id="UP000244898"/>
    </source>
</evidence>
<dbReference type="Proteomes" id="UP000244898">
    <property type="component" value="Unassembled WGS sequence"/>
</dbReference>
<dbReference type="InterPro" id="IPR012338">
    <property type="entry name" value="Beta-lactam/transpept-like"/>
</dbReference>
<dbReference type="SUPFAM" id="SSF56601">
    <property type="entry name" value="beta-lactamase/transpeptidase-like"/>
    <property type="match status" value="1"/>
</dbReference>
<keyword evidence="2" id="KW-0378">Hydrolase</keyword>
<dbReference type="InterPro" id="IPR050789">
    <property type="entry name" value="Diverse_Enzym_Activities"/>
</dbReference>
<gene>
    <name evidence="2" type="primary">nylB_2</name>
    <name evidence="2" type="ORF">TRM7615_02095</name>
</gene>
<proteinExistence type="predicted"/>
<protein>
    <submittedName>
        <fullName evidence="2">6-aminohexanoate-dimer hydrolase</fullName>
        <ecNumber evidence="2">3.5.1.46</ecNumber>
    </submittedName>
</protein>
<dbReference type="EMBL" id="ONZG01000004">
    <property type="protein sequence ID" value="SPJ28593.1"/>
    <property type="molecule type" value="Genomic_DNA"/>
</dbReference>
<dbReference type="RefSeq" id="WP_108787126.1">
    <property type="nucleotide sequence ID" value="NZ_ONZG01000004.1"/>
</dbReference>
<name>A0A2R8C899_9RHOB</name>
<keyword evidence="3" id="KW-1185">Reference proteome</keyword>
<dbReference type="Gene3D" id="3.40.710.10">
    <property type="entry name" value="DD-peptidase/beta-lactamase superfamily"/>
    <property type="match status" value="1"/>
</dbReference>
<dbReference type="PANTHER" id="PTHR43283">
    <property type="entry name" value="BETA-LACTAMASE-RELATED"/>
    <property type="match status" value="1"/>
</dbReference>
<feature type="domain" description="Beta-lactamase-related" evidence="1">
    <location>
        <begin position="103"/>
        <end position="378"/>
    </location>
</feature>
<dbReference type="GO" id="GO:0019875">
    <property type="term" value="F:6-aminohexanoate-dimer hydrolase activity"/>
    <property type="evidence" value="ECO:0007669"/>
    <property type="project" value="UniProtKB-EC"/>
</dbReference>
<accession>A0A2R8C899</accession>
<dbReference type="PANTHER" id="PTHR43283:SF14">
    <property type="entry name" value="BLL8153 PROTEIN"/>
    <property type="match status" value="1"/>
</dbReference>
<dbReference type="Pfam" id="PF00144">
    <property type="entry name" value="Beta-lactamase"/>
    <property type="match status" value="1"/>
</dbReference>